<keyword evidence="5 6" id="KW-0472">Membrane</keyword>
<evidence type="ECO:0000256" key="2">
    <source>
        <dbReference type="ARBA" id="ARBA00022475"/>
    </source>
</evidence>
<dbReference type="Pfam" id="PF02653">
    <property type="entry name" value="BPD_transp_2"/>
    <property type="match status" value="1"/>
</dbReference>
<organism evidence="7">
    <name type="scientific">OCS116 cluster bacterium</name>
    <dbReference type="NCBI Taxonomy" id="2030921"/>
    <lineage>
        <taxon>Bacteria</taxon>
        <taxon>Pseudomonadati</taxon>
        <taxon>Pseudomonadota</taxon>
        <taxon>Alphaproteobacteria</taxon>
        <taxon>OCS116 cluster</taxon>
    </lineage>
</organism>
<dbReference type="GO" id="GO:0005886">
    <property type="term" value="C:plasma membrane"/>
    <property type="evidence" value="ECO:0007669"/>
    <property type="project" value="UniProtKB-SubCell"/>
</dbReference>
<gene>
    <name evidence="7" type="ORF">COB13_07570</name>
</gene>
<dbReference type="InterPro" id="IPR001851">
    <property type="entry name" value="ABC_transp_permease"/>
</dbReference>
<feature type="transmembrane region" description="Helical" evidence="6">
    <location>
        <begin position="260"/>
        <end position="279"/>
    </location>
</feature>
<feature type="transmembrane region" description="Helical" evidence="6">
    <location>
        <begin position="386"/>
        <end position="407"/>
    </location>
</feature>
<dbReference type="GO" id="GO:0015658">
    <property type="term" value="F:branched-chain amino acid transmembrane transporter activity"/>
    <property type="evidence" value="ECO:0007669"/>
    <property type="project" value="InterPro"/>
</dbReference>
<dbReference type="PANTHER" id="PTHR30482:SF20">
    <property type="entry name" value="HIGH-AFFINITY BRANCHED-CHAIN AMINO ACID TRANSPORT SYSTEM PERMEASE PROTEIN LIVM"/>
    <property type="match status" value="1"/>
</dbReference>
<sequence length="430" mass="47391">MAIAGWTLTFPTEVLEVFMLTAGIILIIRALLGLWRQAKGVTLNDIEEGKKRREELLKNSTGYISIFVVALAILLPFLSDILSTILPSFLGGDSSFIAGLSTRYVIDVSTLILTYVLLAWGLNIVVGYAGLLDLGFVAFYAVGSYSFAILAREFDIGFWTALPLAGLFAMISGLILGFPVLKLRGDYFAIVTLGFGEIVRILLLNLYDLTGGPDGINGVPRPGFGNVVFYKRAKEEGTQTFTDFFSNTFWQIDYSSTHRIIFLYYIVLVLCLLVAIFTMRIRKQPLGRAWEALRENEVAAESLGINRTNIKLAAFAISATWGGFAGAFFASRQGFISPESYTFIESAIILAIVVMGGMGNLMGIALAAIILIGLPELFRELDEYRMAAFGFGLVLIMIWRPTGLISFRDPTVLLFGKKHKKQQVEEIAND</sequence>
<name>A0A2A4Z3H5_9PROT</name>
<protein>
    <submittedName>
        <fullName evidence="7">Branched-chain amino acid ABC transporter permease</fullName>
    </submittedName>
</protein>
<feature type="transmembrane region" description="Helical" evidence="6">
    <location>
        <begin position="343"/>
        <end position="374"/>
    </location>
</feature>
<reference evidence="7" key="2">
    <citation type="journal article" date="2018" name="ISME J.">
        <title>A dynamic microbial community with high functional redundancy inhabits the cold, oxic subseafloor aquifer.</title>
        <authorList>
            <person name="Tully B.J."/>
            <person name="Wheat C.G."/>
            <person name="Glazer B.T."/>
            <person name="Huber J.A."/>
        </authorList>
    </citation>
    <scope>NUCLEOTIDE SEQUENCE</scope>
    <source>
        <strain evidence="7">NORP83</strain>
    </source>
</reference>
<evidence type="ECO:0000256" key="6">
    <source>
        <dbReference type="SAM" id="Phobius"/>
    </source>
</evidence>
<dbReference type="AlphaFoldDB" id="A0A2A4Z3H5"/>
<dbReference type="InterPro" id="IPR043428">
    <property type="entry name" value="LivM-like"/>
</dbReference>
<feature type="transmembrane region" description="Helical" evidence="6">
    <location>
        <begin position="97"/>
        <end position="118"/>
    </location>
</feature>
<feature type="transmembrane region" description="Helical" evidence="6">
    <location>
        <begin position="156"/>
        <end position="180"/>
    </location>
</feature>
<dbReference type="CDD" id="cd06581">
    <property type="entry name" value="TM_PBP1_LivM_like"/>
    <property type="match status" value="1"/>
</dbReference>
<evidence type="ECO:0000256" key="5">
    <source>
        <dbReference type="ARBA" id="ARBA00023136"/>
    </source>
</evidence>
<feature type="transmembrane region" description="Helical" evidence="6">
    <location>
        <begin position="125"/>
        <end position="150"/>
    </location>
</feature>
<keyword evidence="3 6" id="KW-0812">Transmembrane</keyword>
<dbReference type="PANTHER" id="PTHR30482">
    <property type="entry name" value="HIGH-AFFINITY BRANCHED-CHAIN AMINO ACID TRANSPORT SYSTEM PERMEASE"/>
    <property type="match status" value="1"/>
</dbReference>
<proteinExistence type="predicted"/>
<keyword evidence="4 6" id="KW-1133">Transmembrane helix</keyword>
<feature type="transmembrane region" description="Helical" evidence="6">
    <location>
        <begin position="312"/>
        <end position="331"/>
    </location>
</feature>
<comment type="subcellular location">
    <subcellularLocation>
        <location evidence="1">Cell membrane</location>
        <topology evidence="1">Multi-pass membrane protein</topology>
    </subcellularLocation>
</comment>
<dbReference type="EMBL" id="NVUS01000007">
    <property type="protein sequence ID" value="PCJ01719.1"/>
    <property type="molecule type" value="Genomic_DNA"/>
</dbReference>
<evidence type="ECO:0000256" key="3">
    <source>
        <dbReference type="ARBA" id="ARBA00022692"/>
    </source>
</evidence>
<evidence type="ECO:0000256" key="4">
    <source>
        <dbReference type="ARBA" id="ARBA00022989"/>
    </source>
</evidence>
<feature type="transmembrane region" description="Helical" evidence="6">
    <location>
        <begin position="17"/>
        <end position="35"/>
    </location>
</feature>
<dbReference type="NCBIfam" id="NF008450">
    <property type="entry name" value="PRK11301.1"/>
    <property type="match status" value="1"/>
</dbReference>
<evidence type="ECO:0000313" key="7">
    <source>
        <dbReference type="EMBL" id="PCJ01719.1"/>
    </source>
</evidence>
<feature type="transmembrane region" description="Helical" evidence="6">
    <location>
        <begin position="187"/>
        <end position="207"/>
    </location>
</feature>
<reference key="1">
    <citation type="submission" date="2017-08" db="EMBL/GenBank/DDBJ databases">
        <title>A dynamic microbial community with high functional redundancy inhabits the cold, oxic subseafloor aquifer.</title>
        <authorList>
            <person name="Tully B.J."/>
            <person name="Wheat C.G."/>
            <person name="Glazer B.T."/>
            <person name="Huber J.A."/>
        </authorList>
    </citation>
    <scope>NUCLEOTIDE SEQUENCE [LARGE SCALE GENOMIC DNA]</scope>
</reference>
<comment type="caution">
    <text evidence="7">The sequence shown here is derived from an EMBL/GenBank/DDBJ whole genome shotgun (WGS) entry which is preliminary data.</text>
</comment>
<evidence type="ECO:0000256" key="1">
    <source>
        <dbReference type="ARBA" id="ARBA00004651"/>
    </source>
</evidence>
<feature type="transmembrane region" description="Helical" evidence="6">
    <location>
        <begin position="56"/>
        <end position="77"/>
    </location>
</feature>
<accession>A0A2A4Z3H5</accession>
<keyword evidence="2" id="KW-1003">Cell membrane</keyword>